<feature type="transmembrane region" description="Helical" evidence="1">
    <location>
        <begin position="7"/>
        <end position="25"/>
    </location>
</feature>
<sequence>MDKINYFLKALVLAIMLRCTMNYLIPTPEKLSFKLLDGLIFGVLVSLLIIWFIDIFKKSSQK</sequence>
<proteinExistence type="predicted"/>
<organism evidence="3 4">
    <name type="scientific">Staphylococcus gallinarum</name>
    <dbReference type="NCBI Taxonomy" id="1293"/>
    <lineage>
        <taxon>Bacteria</taxon>
        <taxon>Bacillati</taxon>
        <taxon>Bacillota</taxon>
        <taxon>Bacilli</taxon>
        <taxon>Bacillales</taxon>
        <taxon>Staphylococcaceae</taxon>
        <taxon>Staphylococcus</taxon>
    </lineage>
</organism>
<protein>
    <submittedName>
        <fullName evidence="3">Uncharacterized protein</fullName>
    </submittedName>
</protein>
<keyword evidence="1" id="KW-1133">Transmembrane helix</keyword>
<feature type="transmembrane region" description="Helical" evidence="1">
    <location>
        <begin position="31"/>
        <end position="53"/>
    </location>
</feature>
<dbReference type="OrthoDB" id="2405265at2"/>
<dbReference type="EMBL" id="BKAX01000007">
    <property type="protein sequence ID" value="GEQ06606.1"/>
    <property type="molecule type" value="Genomic_DNA"/>
</dbReference>
<gene>
    <name evidence="3" type="ORF">NCTC12195_04971</name>
    <name evidence="2" type="ORF">SGA02_24340</name>
</gene>
<evidence type="ECO:0000313" key="3">
    <source>
        <dbReference type="EMBL" id="SUQ38594.1"/>
    </source>
</evidence>
<dbReference type="EMBL" id="UHDK01000003">
    <property type="protein sequence ID" value="SUQ38594.1"/>
    <property type="molecule type" value="Genomic_DNA"/>
</dbReference>
<keyword evidence="1" id="KW-0812">Transmembrane</keyword>
<dbReference type="Proteomes" id="UP000255277">
    <property type="component" value="Unassembled WGS sequence"/>
</dbReference>
<evidence type="ECO:0000313" key="2">
    <source>
        <dbReference type="EMBL" id="GEQ06606.1"/>
    </source>
</evidence>
<keyword evidence="5" id="KW-1185">Reference proteome</keyword>
<evidence type="ECO:0000256" key="1">
    <source>
        <dbReference type="SAM" id="Phobius"/>
    </source>
</evidence>
<evidence type="ECO:0000313" key="4">
    <source>
        <dbReference type="Proteomes" id="UP000255277"/>
    </source>
</evidence>
<accession>A0A0D0SKW1</accession>
<dbReference type="Proteomes" id="UP000321057">
    <property type="component" value="Unassembled WGS sequence"/>
</dbReference>
<keyword evidence="1" id="KW-0472">Membrane</keyword>
<evidence type="ECO:0000313" key="5">
    <source>
        <dbReference type="Proteomes" id="UP000321057"/>
    </source>
</evidence>
<dbReference type="RefSeq" id="WP_042739622.1">
    <property type="nucleotide sequence ID" value="NZ_BKAX01000007.1"/>
</dbReference>
<name>A0A0D0SKW1_STAGA</name>
<reference evidence="3 4" key="1">
    <citation type="submission" date="2018-06" db="EMBL/GenBank/DDBJ databases">
        <authorList>
            <consortium name="Pathogen Informatics"/>
            <person name="Doyle S."/>
        </authorList>
    </citation>
    <scope>NUCLEOTIDE SEQUENCE [LARGE SCALE GENOMIC DNA]</scope>
    <source>
        <strain evidence="3 4">NCTC12195</strain>
    </source>
</reference>
<reference evidence="2 5" key="2">
    <citation type="submission" date="2019-07" db="EMBL/GenBank/DDBJ databases">
        <title>Whole genome shotgun sequence of Staphylococcus gallinarum NBRC 109767.</title>
        <authorList>
            <person name="Hosoyama A."/>
            <person name="Uohara A."/>
            <person name="Ohji S."/>
            <person name="Ichikawa N."/>
        </authorList>
    </citation>
    <scope>NUCLEOTIDE SEQUENCE [LARGE SCALE GENOMIC DNA]</scope>
    <source>
        <strain evidence="2 5">NBRC 109767</strain>
    </source>
</reference>
<dbReference type="AlphaFoldDB" id="A0A0D0SKW1"/>